<keyword evidence="1" id="KW-0812">Transmembrane</keyword>
<feature type="domain" description="DUF218" evidence="2">
    <location>
        <begin position="54"/>
        <end position="192"/>
    </location>
</feature>
<dbReference type="Pfam" id="PF02698">
    <property type="entry name" value="DUF218"/>
    <property type="match status" value="1"/>
</dbReference>
<keyword evidence="1" id="KW-1133">Transmembrane helix</keyword>
<accession>A0A4Y6U6U2</accession>
<dbReference type="KEGG" id="swf:E3E12_01485"/>
<evidence type="ECO:0000256" key="1">
    <source>
        <dbReference type="SAM" id="Phobius"/>
    </source>
</evidence>
<dbReference type="InterPro" id="IPR003848">
    <property type="entry name" value="DUF218"/>
</dbReference>
<dbReference type="AlphaFoldDB" id="A0A4Y6U6U2"/>
<keyword evidence="1" id="KW-0472">Membrane</keyword>
<dbReference type="Gene3D" id="3.40.50.620">
    <property type="entry name" value="HUPs"/>
    <property type="match status" value="1"/>
</dbReference>
<organism evidence="3 4">
    <name type="scientific">Formicincola oecophyllae</name>
    <dbReference type="NCBI Taxonomy" id="2558361"/>
    <lineage>
        <taxon>Bacteria</taxon>
        <taxon>Pseudomonadati</taxon>
        <taxon>Pseudomonadota</taxon>
        <taxon>Alphaproteobacteria</taxon>
        <taxon>Acetobacterales</taxon>
        <taxon>Acetobacteraceae</taxon>
        <taxon>Formicincola</taxon>
    </lineage>
</organism>
<gene>
    <name evidence="3" type="ORF">E3E12_01485</name>
</gene>
<sequence length="222" mass="24364">MNAPLAFLKRLAHGALKTLLAAWAALLVLGAAGFVLFVWQAVQQPATAWPPDGALVVLTGGKGRIHAAMDLASQHPERPWLISGVGPGATLDSLERMAHQSLPEQARSRLTLGRQADSTYSNAGETARWAVENHVDHVVLVTAGYHMARACLELNRAAPDLLVTPWPVQPEQFYSHASTTRKMRLMATEYIKYLAALIRPWTQSWAPVPTRMPETLRMLLGH</sequence>
<reference evidence="3 4" key="1">
    <citation type="submission" date="2019-03" db="EMBL/GenBank/DDBJ databases">
        <title>The complete genome sequence of Swingsia_sp. F3b2 LMG30590(T).</title>
        <authorList>
            <person name="Chua K.-O."/>
            <person name="Chan K.-G."/>
            <person name="See-Too W.-S."/>
        </authorList>
    </citation>
    <scope>NUCLEOTIDE SEQUENCE [LARGE SCALE GENOMIC DNA]</scope>
    <source>
        <strain evidence="3 4">F3b2</strain>
    </source>
</reference>
<dbReference type="OrthoDB" id="9812311at2"/>
<proteinExistence type="predicted"/>
<dbReference type="InterPro" id="IPR014729">
    <property type="entry name" value="Rossmann-like_a/b/a_fold"/>
</dbReference>
<dbReference type="RefSeq" id="WP_141442733.1">
    <property type="nucleotide sequence ID" value="NZ_CP038231.1"/>
</dbReference>
<keyword evidence="4" id="KW-1185">Reference proteome</keyword>
<evidence type="ECO:0000313" key="3">
    <source>
        <dbReference type="EMBL" id="QDH13089.1"/>
    </source>
</evidence>
<dbReference type="CDD" id="cd06259">
    <property type="entry name" value="YdcF-like"/>
    <property type="match status" value="1"/>
</dbReference>
<evidence type="ECO:0000259" key="2">
    <source>
        <dbReference type="Pfam" id="PF02698"/>
    </source>
</evidence>
<dbReference type="EMBL" id="CP038231">
    <property type="protein sequence ID" value="QDH13089.1"/>
    <property type="molecule type" value="Genomic_DNA"/>
</dbReference>
<name>A0A4Y6U6U2_9PROT</name>
<protein>
    <submittedName>
        <fullName evidence="3">YdcF family protein</fullName>
    </submittedName>
</protein>
<evidence type="ECO:0000313" key="4">
    <source>
        <dbReference type="Proteomes" id="UP000318709"/>
    </source>
</evidence>
<dbReference type="Proteomes" id="UP000318709">
    <property type="component" value="Chromosome"/>
</dbReference>
<feature type="transmembrane region" description="Helical" evidence="1">
    <location>
        <begin position="20"/>
        <end position="39"/>
    </location>
</feature>